<dbReference type="Proteomes" id="UP001187192">
    <property type="component" value="Unassembled WGS sequence"/>
</dbReference>
<dbReference type="AlphaFoldDB" id="A0AA88J0I9"/>
<keyword evidence="1" id="KW-0472">Membrane</keyword>
<evidence type="ECO:0000256" key="1">
    <source>
        <dbReference type="SAM" id="Phobius"/>
    </source>
</evidence>
<proteinExistence type="predicted"/>
<keyword evidence="1" id="KW-1133">Transmembrane helix</keyword>
<name>A0AA88J0I9_FICCA</name>
<comment type="caution">
    <text evidence="2">The sequence shown here is derived from an EMBL/GenBank/DDBJ whole genome shotgun (WGS) entry which is preliminary data.</text>
</comment>
<feature type="transmembrane region" description="Helical" evidence="1">
    <location>
        <begin position="16"/>
        <end position="34"/>
    </location>
</feature>
<accession>A0AA88J0I9</accession>
<sequence length="191" mass="22160">MAMGAHRKGAGAPPSWVEALGLTCFGVLAITLCSDRRMTQMSRRWKAYEKLYDLGVSKLLRNENRFNGGSKGGFRRFFRGQNYRLILESNRNRAGDFMKRMKIQNGEVKNILVPGEFQFKGWKSFLGCLDKLFTRNKRPPVSNQIRPDYTKRSEWKIQSKRAATLGQRDSEIVKIRPILKREWRSLGSVLW</sequence>
<evidence type="ECO:0000313" key="2">
    <source>
        <dbReference type="EMBL" id="GMN61998.1"/>
    </source>
</evidence>
<dbReference type="EMBL" id="BTGU01000121">
    <property type="protein sequence ID" value="GMN61998.1"/>
    <property type="molecule type" value="Genomic_DNA"/>
</dbReference>
<keyword evidence="1" id="KW-0812">Transmembrane</keyword>
<gene>
    <name evidence="2" type="ORF">TIFTF001_031076</name>
</gene>
<organism evidence="2 3">
    <name type="scientific">Ficus carica</name>
    <name type="common">Common fig</name>
    <dbReference type="NCBI Taxonomy" id="3494"/>
    <lineage>
        <taxon>Eukaryota</taxon>
        <taxon>Viridiplantae</taxon>
        <taxon>Streptophyta</taxon>
        <taxon>Embryophyta</taxon>
        <taxon>Tracheophyta</taxon>
        <taxon>Spermatophyta</taxon>
        <taxon>Magnoliopsida</taxon>
        <taxon>eudicotyledons</taxon>
        <taxon>Gunneridae</taxon>
        <taxon>Pentapetalae</taxon>
        <taxon>rosids</taxon>
        <taxon>fabids</taxon>
        <taxon>Rosales</taxon>
        <taxon>Moraceae</taxon>
        <taxon>Ficeae</taxon>
        <taxon>Ficus</taxon>
    </lineage>
</organism>
<keyword evidence="3" id="KW-1185">Reference proteome</keyword>
<evidence type="ECO:0000313" key="3">
    <source>
        <dbReference type="Proteomes" id="UP001187192"/>
    </source>
</evidence>
<protein>
    <submittedName>
        <fullName evidence="2">Uncharacterized protein</fullName>
    </submittedName>
</protein>
<reference evidence="2" key="1">
    <citation type="submission" date="2023-07" db="EMBL/GenBank/DDBJ databases">
        <title>draft genome sequence of fig (Ficus carica).</title>
        <authorList>
            <person name="Takahashi T."/>
            <person name="Nishimura K."/>
        </authorList>
    </citation>
    <scope>NUCLEOTIDE SEQUENCE</scope>
</reference>